<dbReference type="OMA" id="SIDCISA"/>
<feature type="region of interest" description="Disordered" evidence="1">
    <location>
        <begin position="332"/>
        <end position="362"/>
    </location>
</feature>
<feature type="compositionally biased region" description="Polar residues" evidence="1">
    <location>
        <begin position="214"/>
        <end position="228"/>
    </location>
</feature>
<organism evidence="2">
    <name type="scientific">Haemonchus placei</name>
    <name type="common">Barber's pole worm</name>
    <dbReference type="NCBI Taxonomy" id="6290"/>
    <lineage>
        <taxon>Eukaryota</taxon>
        <taxon>Metazoa</taxon>
        <taxon>Ecdysozoa</taxon>
        <taxon>Nematoda</taxon>
        <taxon>Chromadorea</taxon>
        <taxon>Rhabditida</taxon>
        <taxon>Rhabditina</taxon>
        <taxon>Rhabditomorpha</taxon>
        <taxon>Strongyloidea</taxon>
        <taxon>Trichostrongylidae</taxon>
        <taxon>Haemonchus</taxon>
    </lineage>
</organism>
<feature type="region of interest" description="Disordered" evidence="1">
    <location>
        <begin position="282"/>
        <end position="303"/>
    </location>
</feature>
<feature type="compositionally biased region" description="Acidic residues" evidence="1">
    <location>
        <begin position="657"/>
        <end position="669"/>
    </location>
</feature>
<evidence type="ECO:0000313" key="2">
    <source>
        <dbReference type="WBParaSite" id="HPLM_0001321301-mRNA-1"/>
    </source>
</evidence>
<sequence length="764" mass="86256">LFQASRRRPPLNRSIPPIPESKSNESIMSHSSRRSSDKGDRSHPSECIVIENRNVVEPLDREPTSTSTSKKDQKTSRSAELTPRSPLMTVARTVKSKFSKLARIGRHEQDVSMKGSQSFSGIRQPKTTVPKRIDQNANRVIKSSSMEVPSTTQEVVIPQNPKRLEDFSEEASIADQALSVTLNEDVLVITKQDDSTDHRLDSLPSFGEGAVGSTFENVPQSPSQPSTENDGDKGEMQPAGTEVAQVPLHSCLKTPQCVRKHHTFALGEKIPDTSSELRAVEHHEARGRPELKESPGERELSPPTRFLITMKTPEALRKHKAFFIGQSDPFAKMAADESSQPRKKKPGKIIKQRSMPEKSSVSPERYILTVKTPEALRRHHTFTIRERAKSPDVPYIEEGEITEPIATVGPTADKTKKEKEKEEKREHEGKSAPNKLALALRTPFTMRKYKTFVVEEKPKEGVPSSKSADAIAQPKVDFTGHTEPYATPHTKRKQKATEDDMEREHQEKFILTTSATPAMARKAHTFVIEDKPAVEEPVKAGEMLNSETMVTLEKQEELPEELPLKPSEMYVLTTMTPVPQRKEPIDSHLERIARDRTRSRSPDRVGLFIMKGRTTPRIPHQGSEEEISPKYLDLDTLRRERSQSDRAEFIERKNSDTSDEMTSPEEEIPMDTHLTPTEELRDDTLIIRPIRRPPEVTSPIAEEPEMSINGTPIIETKLSLVEDPPVFRPPSPPKETFKTISLSNFVWIYLNRLRIWPCSYKGAR</sequence>
<feature type="region of interest" description="Disordered" evidence="1">
    <location>
        <begin position="1"/>
        <end position="85"/>
    </location>
</feature>
<feature type="region of interest" description="Disordered" evidence="1">
    <location>
        <begin position="638"/>
        <end position="680"/>
    </location>
</feature>
<feature type="compositionally biased region" description="Basic and acidic residues" evidence="1">
    <location>
        <begin position="282"/>
        <end position="300"/>
    </location>
</feature>
<dbReference type="AlphaFoldDB" id="A0A158QPS5"/>
<feature type="compositionally biased region" description="Basic residues" evidence="1">
    <location>
        <begin position="1"/>
        <end position="10"/>
    </location>
</feature>
<feature type="compositionally biased region" description="Basic and acidic residues" evidence="1">
    <location>
        <begin position="34"/>
        <end position="44"/>
    </location>
</feature>
<name>A0A158QPS5_HAEPC</name>
<accession>A0A158QPS5</accession>
<feature type="compositionally biased region" description="Basic and acidic residues" evidence="1">
    <location>
        <begin position="495"/>
        <end position="505"/>
    </location>
</feature>
<feature type="compositionally biased region" description="Basic and acidic residues" evidence="1">
    <location>
        <begin position="413"/>
        <end position="430"/>
    </location>
</feature>
<feature type="compositionally biased region" description="Basic and acidic residues" evidence="1">
    <location>
        <begin position="58"/>
        <end position="77"/>
    </location>
</feature>
<evidence type="ECO:0000256" key="1">
    <source>
        <dbReference type="SAM" id="MobiDB-lite"/>
    </source>
</evidence>
<feature type="region of interest" description="Disordered" evidence="1">
    <location>
        <begin position="460"/>
        <end position="505"/>
    </location>
</feature>
<feature type="compositionally biased region" description="Basic residues" evidence="1">
    <location>
        <begin position="341"/>
        <end position="351"/>
    </location>
</feature>
<proteinExistence type="predicted"/>
<reference evidence="2" key="1">
    <citation type="submission" date="2016-04" db="UniProtKB">
        <authorList>
            <consortium name="WormBaseParasite"/>
        </authorList>
    </citation>
    <scope>IDENTIFICATION</scope>
</reference>
<feature type="region of interest" description="Disordered" evidence="1">
    <location>
        <begin position="402"/>
        <end position="432"/>
    </location>
</feature>
<feature type="compositionally biased region" description="Basic and acidic residues" evidence="1">
    <location>
        <begin position="638"/>
        <end position="656"/>
    </location>
</feature>
<dbReference type="WBParaSite" id="HPLM_0001321301-mRNA-1">
    <property type="protein sequence ID" value="HPLM_0001321301-mRNA-1"/>
    <property type="gene ID" value="HPLM_0001321301"/>
</dbReference>
<protein>
    <submittedName>
        <fullName evidence="2">TPX2B protein</fullName>
    </submittedName>
</protein>
<feature type="region of interest" description="Disordered" evidence="1">
    <location>
        <begin position="195"/>
        <end position="239"/>
    </location>
</feature>